<organism evidence="2 3">
    <name type="scientific">Sporomusa malonica</name>
    <dbReference type="NCBI Taxonomy" id="112901"/>
    <lineage>
        <taxon>Bacteria</taxon>
        <taxon>Bacillati</taxon>
        <taxon>Bacillota</taxon>
        <taxon>Negativicutes</taxon>
        <taxon>Selenomonadales</taxon>
        <taxon>Sporomusaceae</taxon>
        <taxon>Sporomusa</taxon>
    </lineage>
</organism>
<dbReference type="RefSeq" id="WP_084576085.1">
    <property type="nucleotide sequence ID" value="NZ_FWXI01000010.1"/>
</dbReference>
<name>A0A1W2CBW8_9FIRM</name>
<sequence length="181" mass="21309">MKKLTFLMAITFVLVTLSGTALAWSDRSEGHPDQYNSTQKWNHFSDLSEDHPFFRFAKLNGKPGLYVWSDRNDEQLHIRAVNKNSWGNQHVYSGVIQTDGKFYNIEEKQLENGDYVKLDRERNTIRFRFTGRGMDGIDFKVRGGDTVDFDLYKDGKEMPTKEICIGKKSWHPWHNNFYFER</sequence>
<evidence type="ECO:0000256" key="1">
    <source>
        <dbReference type="SAM" id="SignalP"/>
    </source>
</evidence>
<protein>
    <submittedName>
        <fullName evidence="2">Uncharacterized protein</fullName>
    </submittedName>
</protein>
<evidence type="ECO:0000313" key="3">
    <source>
        <dbReference type="Proteomes" id="UP000192738"/>
    </source>
</evidence>
<dbReference type="Proteomes" id="UP000192738">
    <property type="component" value="Unassembled WGS sequence"/>
</dbReference>
<feature type="chain" id="PRO_5010740881" evidence="1">
    <location>
        <begin position="24"/>
        <end position="181"/>
    </location>
</feature>
<keyword evidence="1" id="KW-0732">Signal</keyword>
<keyword evidence="3" id="KW-1185">Reference proteome</keyword>
<evidence type="ECO:0000313" key="2">
    <source>
        <dbReference type="EMBL" id="SMC82158.1"/>
    </source>
</evidence>
<dbReference type="AlphaFoldDB" id="A0A1W2CBW8"/>
<reference evidence="2 3" key="1">
    <citation type="submission" date="2017-04" db="EMBL/GenBank/DDBJ databases">
        <authorList>
            <person name="Afonso C.L."/>
            <person name="Miller P.J."/>
            <person name="Scott M.A."/>
            <person name="Spackman E."/>
            <person name="Goraichik I."/>
            <person name="Dimitrov K.M."/>
            <person name="Suarez D.L."/>
            <person name="Swayne D.E."/>
        </authorList>
    </citation>
    <scope>NUCLEOTIDE SEQUENCE [LARGE SCALE GENOMIC DNA]</scope>
    <source>
        <strain evidence="2 3">DSM 5090</strain>
    </source>
</reference>
<gene>
    <name evidence="2" type="ORF">SAMN04488500_1107</name>
</gene>
<proteinExistence type="predicted"/>
<dbReference type="OrthoDB" id="1680329at2"/>
<accession>A0A1W2CBW8</accession>
<feature type="signal peptide" evidence="1">
    <location>
        <begin position="1"/>
        <end position="23"/>
    </location>
</feature>
<dbReference type="EMBL" id="FWXI01000010">
    <property type="protein sequence ID" value="SMC82158.1"/>
    <property type="molecule type" value="Genomic_DNA"/>
</dbReference>